<accession>A0A0X9WLF1</accession>
<evidence type="ECO:0000256" key="6">
    <source>
        <dbReference type="ARBA" id="ARBA00023163"/>
    </source>
</evidence>
<dbReference type="GO" id="GO:0009873">
    <property type="term" value="P:ethylene-activated signaling pathway"/>
    <property type="evidence" value="ECO:0007669"/>
    <property type="project" value="UniProtKB-KW"/>
</dbReference>
<dbReference type="PANTHER" id="PTHR31657:SF73">
    <property type="entry name" value="OS02G0752800 PROTEIN"/>
    <property type="match status" value="1"/>
</dbReference>
<evidence type="ECO:0000256" key="2">
    <source>
        <dbReference type="ARBA" id="ARBA00022745"/>
    </source>
</evidence>
<dbReference type="Pfam" id="PF00847">
    <property type="entry name" value="AP2"/>
    <property type="match status" value="1"/>
</dbReference>
<evidence type="ECO:0000256" key="4">
    <source>
        <dbReference type="ARBA" id="ARBA00023125"/>
    </source>
</evidence>
<feature type="compositionally biased region" description="Low complexity" evidence="9">
    <location>
        <begin position="249"/>
        <end position="261"/>
    </location>
</feature>
<keyword evidence="2" id="KW-0936">Ethylene signaling pathway</keyword>
<keyword evidence="3" id="KW-0805">Transcription regulation</keyword>
<evidence type="ECO:0000256" key="8">
    <source>
        <dbReference type="ARBA" id="ARBA00024343"/>
    </source>
</evidence>
<evidence type="ECO:0000313" key="11">
    <source>
        <dbReference type="EMBL" id="AMA66330.1"/>
    </source>
</evidence>
<dbReference type="CDD" id="cd00018">
    <property type="entry name" value="AP2"/>
    <property type="match status" value="1"/>
</dbReference>
<feature type="region of interest" description="Disordered" evidence="9">
    <location>
        <begin position="26"/>
        <end position="59"/>
    </location>
</feature>
<dbReference type="Gene3D" id="3.30.730.10">
    <property type="entry name" value="AP2/ERF domain"/>
    <property type="match status" value="1"/>
</dbReference>
<evidence type="ECO:0000256" key="5">
    <source>
        <dbReference type="ARBA" id="ARBA00023159"/>
    </source>
</evidence>
<keyword evidence="7" id="KW-0539">Nucleus</keyword>
<comment type="similarity">
    <text evidence="8">Belongs to the AP2/ERF transcription factor family. ERF subfamily.</text>
</comment>
<dbReference type="SUPFAM" id="SSF54171">
    <property type="entry name" value="DNA-binding domain"/>
    <property type="match status" value="1"/>
</dbReference>
<evidence type="ECO:0000259" key="10">
    <source>
        <dbReference type="PROSITE" id="PS51032"/>
    </source>
</evidence>
<dbReference type="GO" id="GO:0003700">
    <property type="term" value="F:DNA-binding transcription factor activity"/>
    <property type="evidence" value="ECO:0007669"/>
    <property type="project" value="InterPro"/>
</dbReference>
<dbReference type="InterPro" id="IPR001471">
    <property type="entry name" value="AP2/ERF_dom"/>
</dbReference>
<dbReference type="EMBL" id="KP866251">
    <property type="protein sequence ID" value="AMA66330.1"/>
    <property type="molecule type" value="mRNA"/>
</dbReference>
<evidence type="ECO:0000256" key="3">
    <source>
        <dbReference type="ARBA" id="ARBA00023015"/>
    </source>
</evidence>
<evidence type="ECO:0000256" key="9">
    <source>
        <dbReference type="SAM" id="MobiDB-lite"/>
    </source>
</evidence>
<keyword evidence="5" id="KW-0010">Activator</keyword>
<evidence type="ECO:0000256" key="1">
    <source>
        <dbReference type="ARBA" id="ARBA00004123"/>
    </source>
</evidence>
<evidence type="ECO:0000256" key="7">
    <source>
        <dbReference type="ARBA" id="ARBA00023242"/>
    </source>
</evidence>
<dbReference type="InterPro" id="IPR036955">
    <property type="entry name" value="AP2/ERF_dom_sf"/>
</dbReference>
<feature type="compositionally biased region" description="Low complexity" evidence="9">
    <location>
        <begin position="29"/>
        <end position="59"/>
    </location>
</feature>
<feature type="domain" description="AP2/ERF" evidence="10">
    <location>
        <begin position="145"/>
        <end position="202"/>
    </location>
</feature>
<organism evidence="11">
    <name type="scientific">Lilium davidii var. unicolor</name>
    <dbReference type="NCBI Taxonomy" id="1473204"/>
    <lineage>
        <taxon>Eukaryota</taxon>
        <taxon>Viridiplantae</taxon>
        <taxon>Streptophyta</taxon>
        <taxon>Embryophyta</taxon>
        <taxon>Tracheophyta</taxon>
        <taxon>Spermatophyta</taxon>
        <taxon>Magnoliopsida</taxon>
        <taxon>Liliopsida</taxon>
        <taxon>Liliales</taxon>
        <taxon>Liliaceae</taxon>
        <taxon>Lilium</taxon>
    </lineage>
</organism>
<dbReference type="InterPro" id="IPR016177">
    <property type="entry name" value="DNA-bd_dom_sf"/>
</dbReference>
<keyword evidence="4" id="KW-0238">DNA-binding</keyword>
<dbReference type="SMART" id="SM00380">
    <property type="entry name" value="AP2"/>
    <property type="match status" value="1"/>
</dbReference>
<dbReference type="InterPro" id="IPR051758">
    <property type="entry name" value="ERF/AP2-like"/>
</dbReference>
<name>A0A0X9WLF1_LILDA</name>
<protein>
    <submittedName>
        <fullName evidence="11">Dehydration-responsive element binding protein</fullName>
    </submittedName>
</protein>
<dbReference type="GO" id="GO:0005634">
    <property type="term" value="C:nucleus"/>
    <property type="evidence" value="ECO:0007669"/>
    <property type="project" value="UniProtKB-SubCell"/>
</dbReference>
<comment type="subcellular location">
    <subcellularLocation>
        <location evidence="1">Nucleus</location>
    </subcellularLocation>
</comment>
<keyword evidence="6" id="KW-0804">Transcription</keyword>
<reference evidence="11" key="1">
    <citation type="journal article" date="2015" name="PLoS ONE">
        <title>Validation of Reference Genes for Accurate Normalization of Gene Expression in Lilium davidii var. unicolor for Real Time Quantitative PCR.</title>
        <authorList>
            <person name="Li X."/>
            <person name="Cheng J."/>
            <person name="Zhang J."/>
            <person name="Teixeira da Silva J.A."/>
            <person name="Wang C."/>
            <person name="Sun H."/>
        </authorList>
    </citation>
    <scope>NUCLEOTIDE SEQUENCE</scope>
    <source>
        <tissue evidence="11">Bulb</tissue>
    </source>
</reference>
<dbReference type="GO" id="GO:0000976">
    <property type="term" value="F:transcription cis-regulatory region binding"/>
    <property type="evidence" value="ECO:0007669"/>
    <property type="project" value="UniProtKB-ARBA"/>
</dbReference>
<dbReference type="AlphaFoldDB" id="A0A0X9WLF1"/>
<dbReference type="PANTHER" id="PTHR31657">
    <property type="entry name" value="ETHYLENE-RESPONSIVE TRANSCRIPTION FACTOR ERF061"/>
    <property type="match status" value="1"/>
</dbReference>
<dbReference type="FunFam" id="3.30.730.10:FF:000001">
    <property type="entry name" value="Ethylene-responsive transcription factor 2"/>
    <property type="match status" value="1"/>
</dbReference>
<dbReference type="PRINTS" id="PR00367">
    <property type="entry name" value="ETHRSPELEMNT"/>
</dbReference>
<dbReference type="PROSITE" id="PS51032">
    <property type="entry name" value="AP2_ERF"/>
    <property type="match status" value="1"/>
</dbReference>
<feature type="region of interest" description="Disordered" evidence="9">
    <location>
        <begin position="230"/>
        <end position="266"/>
    </location>
</feature>
<sequence length="296" mass="32373">MYTPSSSSPSSSDPFTEELMKALGPFVHSAPSSSTSPSSNILQSFSSSPSSIMSQSFSSSPSSNISQSFYPSASSPIFDSASSPLGLVSLTPAQIQQIQFQNFQQQLFSTRQQQQQHALLAPRPMPMKHVAAVAASPPLPKPTKLYRGVRQRHWGKWVAEIRLPKNRTRLWLGTFDTAEEAAMAYDKAAYRLRGDFARLNFPGLPRPVATASPLDAKLQAVCQNLAKSGPELPAELAPPSKEETESSSEEGSPPMSEMTEMQQLDFTEVPWDEADSFVLRKYPSGDIDWDAILSSN</sequence>
<proteinExistence type="evidence at transcript level"/>
<gene>
    <name evidence="11" type="primary">DREB1</name>
</gene>